<sequence>MTFNSFNGFQFEALEFFFHLCVQTYNTTVRMGKEITRIEQSVFQPLKKEPRAFLNLTCVSIINDLIMDCEMNKPRHNETAYLKAPSINSQGLNSSLDDKKFGIDYQSMEIMGVDMAVQLRGYAGLYNNSHAGGVRSFNAGPDFPYHPHTEALFSEPSLLNTSERDNRVLNIFTNVATVLSSKMRDPNTGLSSEHVLNFAGQAWKDESYVHINWGWILFLATENALAAGFVVLTMISQSRRRRAHKRENTLVYEDVKDSSLATLVALGPSAVREWVVG</sequence>
<gene>
    <name evidence="2" type="ORF">CCHLO57077_00000795</name>
</gene>
<feature type="non-terminal residue" evidence="2">
    <location>
        <position position="277"/>
    </location>
</feature>
<feature type="transmembrane region" description="Helical" evidence="1">
    <location>
        <begin position="213"/>
        <end position="235"/>
    </location>
</feature>
<accession>A0AA35MCH4</accession>
<keyword evidence="3" id="KW-1185">Reference proteome</keyword>
<keyword evidence="1" id="KW-1133">Transmembrane helix</keyword>
<evidence type="ECO:0000256" key="1">
    <source>
        <dbReference type="SAM" id="Phobius"/>
    </source>
</evidence>
<dbReference type="AlphaFoldDB" id="A0AA35MCH4"/>
<dbReference type="Proteomes" id="UP001160390">
    <property type="component" value="Unassembled WGS sequence"/>
</dbReference>
<reference evidence="2" key="1">
    <citation type="submission" date="2023-01" db="EMBL/GenBank/DDBJ databases">
        <authorList>
            <person name="Piombo E."/>
        </authorList>
    </citation>
    <scope>NUCLEOTIDE SEQUENCE</scope>
</reference>
<dbReference type="PANTHER" id="PTHR35394">
    <property type="entry name" value="DUF3176 DOMAIN-CONTAINING PROTEIN"/>
    <property type="match status" value="1"/>
</dbReference>
<protein>
    <submittedName>
        <fullName evidence="2">Uncharacterized protein</fullName>
    </submittedName>
</protein>
<keyword evidence="1" id="KW-0812">Transmembrane</keyword>
<name>A0AA35MCH4_9HYPO</name>
<keyword evidence="1" id="KW-0472">Membrane</keyword>
<comment type="caution">
    <text evidence="2">The sequence shown here is derived from an EMBL/GenBank/DDBJ whole genome shotgun (WGS) entry which is preliminary data.</text>
</comment>
<evidence type="ECO:0000313" key="3">
    <source>
        <dbReference type="Proteomes" id="UP001160390"/>
    </source>
</evidence>
<proteinExistence type="predicted"/>
<dbReference type="PANTHER" id="PTHR35394:SF5">
    <property type="entry name" value="DUF3176 DOMAIN-CONTAINING PROTEIN"/>
    <property type="match status" value="1"/>
</dbReference>
<dbReference type="EMBL" id="CABFNP030001245">
    <property type="protein sequence ID" value="CAI6094145.1"/>
    <property type="molecule type" value="Genomic_DNA"/>
</dbReference>
<organism evidence="2 3">
    <name type="scientific">Clonostachys chloroleuca</name>
    <dbReference type="NCBI Taxonomy" id="1926264"/>
    <lineage>
        <taxon>Eukaryota</taxon>
        <taxon>Fungi</taxon>
        <taxon>Dikarya</taxon>
        <taxon>Ascomycota</taxon>
        <taxon>Pezizomycotina</taxon>
        <taxon>Sordariomycetes</taxon>
        <taxon>Hypocreomycetidae</taxon>
        <taxon>Hypocreales</taxon>
        <taxon>Bionectriaceae</taxon>
        <taxon>Clonostachys</taxon>
    </lineage>
</organism>
<evidence type="ECO:0000313" key="2">
    <source>
        <dbReference type="EMBL" id="CAI6094145.1"/>
    </source>
</evidence>